<protein>
    <submittedName>
        <fullName evidence="2">IPT/TIG domain-containing protein</fullName>
    </submittedName>
</protein>
<dbReference type="SMART" id="SM00429">
    <property type="entry name" value="IPT"/>
    <property type="match status" value="1"/>
</dbReference>
<evidence type="ECO:0000313" key="2">
    <source>
        <dbReference type="EMBL" id="MEN7548519.1"/>
    </source>
</evidence>
<organism evidence="2 3">
    <name type="scientific">Rapidithrix thailandica</name>
    <dbReference type="NCBI Taxonomy" id="413964"/>
    <lineage>
        <taxon>Bacteria</taxon>
        <taxon>Pseudomonadati</taxon>
        <taxon>Bacteroidota</taxon>
        <taxon>Cytophagia</taxon>
        <taxon>Cytophagales</taxon>
        <taxon>Flammeovirgaceae</taxon>
        <taxon>Rapidithrix</taxon>
    </lineage>
</organism>
<dbReference type="SUPFAM" id="SSF81296">
    <property type="entry name" value="E set domains"/>
    <property type="match status" value="1"/>
</dbReference>
<feature type="domain" description="IPT/TIG" evidence="1">
    <location>
        <begin position="222"/>
        <end position="303"/>
    </location>
</feature>
<evidence type="ECO:0000259" key="1">
    <source>
        <dbReference type="SMART" id="SM00429"/>
    </source>
</evidence>
<dbReference type="Proteomes" id="UP001403385">
    <property type="component" value="Unassembled WGS sequence"/>
</dbReference>
<name>A0AAW9RUT3_9BACT</name>
<accession>A0AAW9RUT3</accession>
<dbReference type="Gene3D" id="2.60.40.2340">
    <property type="match status" value="1"/>
</dbReference>
<dbReference type="InterPro" id="IPR002909">
    <property type="entry name" value="IPT_dom"/>
</dbReference>
<dbReference type="InterPro" id="IPR014756">
    <property type="entry name" value="Ig_E-set"/>
</dbReference>
<dbReference type="AlphaFoldDB" id="A0AAW9RUT3"/>
<keyword evidence="3" id="KW-1185">Reference proteome</keyword>
<dbReference type="Gene3D" id="2.60.40.10">
    <property type="entry name" value="Immunoglobulins"/>
    <property type="match status" value="1"/>
</dbReference>
<dbReference type="CDD" id="cd00603">
    <property type="entry name" value="IPT_PCSR"/>
    <property type="match status" value="1"/>
</dbReference>
<dbReference type="Pfam" id="PF01833">
    <property type="entry name" value="TIG"/>
    <property type="match status" value="1"/>
</dbReference>
<proteinExistence type="predicted"/>
<gene>
    <name evidence="2" type="ORF">AAG747_11400</name>
</gene>
<dbReference type="RefSeq" id="WP_346821297.1">
    <property type="nucleotide sequence ID" value="NZ_JBDKWZ010000005.1"/>
</dbReference>
<dbReference type="InterPro" id="IPR013783">
    <property type="entry name" value="Ig-like_fold"/>
</dbReference>
<reference evidence="2 3" key="1">
    <citation type="submission" date="2024-04" db="EMBL/GenBank/DDBJ databases">
        <title>Novel genus in family Flammeovirgaceae.</title>
        <authorList>
            <person name="Nguyen T.H."/>
            <person name="Vuong T.Q."/>
            <person name="Le H."/>
            <person name="Kim S.-G."/>
        </authorList>
    </citation>
    <scope>NUCLEOTIDE SEQUENCE [LARGE SCALE GENOMIC DNA]</scope>
    <source>
        <strain evidence="2 3">JCM 23209</strain>
    </source>
</reference>
<dbReference type="PROSITE" id="PS51257">
    <property type="entry name" value="PROKAR_LIPOPROTEIN"/>
    <property type="match status" value="1"/>
</dbReference>
<comment type="caution">
    <text evidence="2">The sequence shown here is derived from an EMBL/GenBank/DDBJ whole genome shotgun (WGS) entry which is preliminary data.</text>
</comment>
<evidence type="ECO:0000313" key="3">
    <source>
        <dbReference type="Proteomes" id="UP001403385"/>
    </source>
</evidence>
<dbReference type="EMBL" id="JBDKWZ010000005">
    <property type="protein sequence ID" value="MEN7548519.1"/>
    <property type="molecule type" value="Genomic_DNA"/>
</dbReference>
<sequence>MVNFYKTHSAKAIFYTVLFVSFSILLSSCKDEKTEIVPYPFHEIVSFILPDIDGEPLQAALSEEIIWLYWPAGKPLPEYINPEIKISEKASIQPASGEKVPLENGLKYTVTSEDKQSTTYTLKVVLNQPTPEVSSFRQEVKLNGGDYFAITGKYFLPNHTQLYFLNTDNETVEIPLSTEHTKVDHIESLPFDQALLAPGTYQAKLLTGLHTLSIGAVRVYFLPEIHSFDPASGAAGTEITLTGAHFTNQKEDIQVTFGETAAEVLSAQTTKLTVKVPDGAVSGKLSITLNGQTVYSPESFTVVSGEEAQ</sequence>